<comment type="caution">
    <text evidence="1">The sequence shown here is derived from an EMBL/GenBank/DDBJ whole genome shotgun (WGS) entry which is preliminary data.</text>
</comment>
<protein>
    <submittedName>
        <fullName evidence="1">Uncharacterized protein</fullName>
    </submittedName>
</protein>
<gene>
    <name evidence="1" type="ORF">HPB47_009929</name>
</gene>
<organism evidence="1 2">
    <name type="scientific">Ixodes persulcatus</name>
    <name type="common">Taiga tick</name>
    <dbReference type="NCBI Taxonomy" id="34615"/>
    <lineage>
        <taxon>Eukaryota</taxon>
        <taxon>Metazoa</taxon>
        <taxon>Ecdysozoa</taxon>
        <taxon>Arthropoda</taxon>
        <taxon>Chelicerata</taxon>
        <taxon>Arachnida</taxon>
        <taxon>Acari</taxon>
        <taxon>Parasitiformes</taxon>
        <taxon>Ixodida</taxon>
        <taxon>Ixodoidea</taxon>
        <taxon>Ixodidae</taxon>
        <taxon>Ixodinae</taxon>
        <taxon>Ixodes</taxon>
    </lineage>
</organism>
<accession>A0AC60P0K4</accession>
<proteinExistence type="predicted"/>
<dbReference type="EMBL" id="JABSTQ010011308">
    <property type="protein sequence ID" value="KAG0412930.1"/>
    <property type="molecule type" value="Genomic_DNA"/>
</dbReference>
<dbReference type="Proteomes" id="UP000805193">
    <property type="component" value="Unassembled WGS sequence"/>
</dbReference>
<keyword evidence="2" id="KW-1185">Reference proteome</keyword>
<evidence type="ECO:0000313" key="2">
    <source>
        <dbReference type="Proteomes" id="UP000805193"/>
    </source>
</evidence>
<sequence length="238" mass="28174">MSGFEGDLSDKQQLVLGQLKHRLSDIWKEELTDRLLLRFLRARDFDLGKAEKMLRECLIWRQQNNIDSLIETYECPEVLRRYFPGGLCNHDRDGRPLYIMRFGNGDFSGIAQCVSMDAIVKHAAYQIEVAIADMKTQTEKLKSRLRDIWNEEFVDPFLLRWLRAREFDVNKSEKLLRDNCRSWYWRILSFFEREISDQSKELILIPYDTPDQQADCKKTSPRSLLLAEDIARPNVKHK</sequence>
<name>A0AC60P0K4_IXOPE</name>
<evidence type="ECO:0000313" key="1">
    <source>
        <dbReference type="EMBL" id="KAG0412930.1"/>
    </source>
</evidence>
<feature type="non-terminal residue" evidence="1">
    <location>
        <position position="238"/>
    </location>
</feature>
<reference evidence="1 2" key="1">
    <citation type="journal article" date="2020" name="Cell">
        <title>Large-Scale Comparative Analyses of Tick Genomes Elucidate Their Genetic Diversity and Vector Capacities.</title>
        <authorList>
            <consortium name="Tick Genome and Microbiome Consortium (TIGMIC)"/>
            <person name="Jia N."/>
            <person name="Wang J."/>
            <person name="Shi W."/>
            <person name="Du L."/>
            <person name="Sun Y."/>
            <person name="Zhan W."/>
            <person name="Jiang J.F."/>
            <person name="Wang Q."/>
            <person name="Zhang B."/>
            <person name="Ji P."/>
            <person name="Bell-Sakyi L."/>
            <person name="Cui X.M."/>
            <person name="Yuan T.T."/>
            <person name="Jiang B.G."/>
            <person name="Yang W.F."/>
            <person name="Lam T.T."/>
            <person name="Chang Q.C."/>
            <person name="Ding S.J."/>
            <person name="Wang X.J."/>
            <person name="Zhu J.G."/>
            <person name="Ruan X.D."/>
            <person name="Zhao L."/>
            <person name="Wei J.T."/>
            <person name="Ye R.Z."/>
            <person name="Que T.C."/>
            <person name="Du C.H."/>
            <person name="Zhou Y.H."/>
            <person name="Cheng J.X."/>
            <person name="Dai P.F."/>
            <person name="Guo W.B."/>
            <person name="Han X.H."/>
            <person name="Huang E.J."/>
            <person name="Li L.F."/>
            <person name="Wei W."/>
            <person name="Gao Y.C."/>
            <person name="Liu J.Z."/>
            <person name="Shao H.Z."/>
            <person name="Wang X."/>
            <person name="Wang C.C."/>
            <person name="Yang T.C."/>
            <person name="Huo Q.B."/>
            <person name="Li W."/>
            <person name="Chen H.Y."/>
            <person name="Chen S.E."/>
            <person name="Zhou L.G."/>
            <person name="Ni X.B."/>
            <person name="Tian J.H."/>
            <person name="Sheng Y."/>
            <person name="Liu T."/>
            <person name="Pan Y.S."/>
            <person name="Xia L.Y."/>
            <person name="Li J."/>
            <person name="Zhao F."/>
            <person name="Cao W.C."/>
        </authorList>
    </citation>
    <scope>NUCLEOTIDE SEQUENCE [LARGE SCALE GENOMIC DNA]</scope>
    <source>
        <strain evidence="1">Iper-2018</strain>
    </source>
</reference>